<reference evidence="3" key="1">
    <citation type="submission" date="2023-11" db="EMBL/GenBank/DDBJ databases">
        <title>WGS of Aeromonas in Northern Israel.</title>
        <authorList>
            <person name="Hershko Y."/>
        </authorList>
    </citation>
    <scope>NUCLEOTIDE SEQUENCE</scope>
    <source>
        <strain evidence="3">77416</strain>
    </source>
</reference>
<gene>
    <name evidence="3" type="ORF">SJS77_02105</name>
</gene>
<proteinExistence type="predicted"/>
<dbReference type="Gene3D" id="1.10.150.130">
    <property type="match status" value="1"/>
</dbReference>
<accession>A0AAW9ERX0</accession>
<dbReference type="InterPro" id="IPR011010">
    <property type="entry name" value="DNA_brk_join_enz"/>
</dbReference>
<dbReference type="InterPro" id="IPR010998">
    <property type="entry name" value="Integrase_recombinase_N"/>
</dbReference>
<dbReference type="CDD" id="cd00397">
    <property type="entry name" value="DNA_BRE_C"/>
    <property type="match status" value="1"/>
</dbReference>
<dbReference type="GO" id="GO:0015074">
    <property type="term" value="P:DNA integration"/>
    <property type="evidence" value="ECO:0007669"/>
    <property type="project" value="InterPro"/>
</dbReference>
<dbReference type="AlphaFoldDB" id="A0AAW9ERX0"/>
<dbReference type="Proteomes" id="UP001277183">
    <property type="component" value="Unassembled WGS sequence"/>
</dbReference>
<evidence type="ECO:0000313" key="4">
    <source>
        <dbReference type="Proteomes" id="UP001277183"/>
    </source>
</evidence>
<dbReference type="GO" id="GO:0003677">
    <property type="term" value="F:DNA binding"/>
    <property type="evidence" value="ECO:0007669"/>
    <property type="project" value="UniProtKB-KW"/>
</dbReference>
<dbReference type="SUPFAM" id="SSF56349">
    <property type="entry name" value="DNA breaking-rejoining enzymes"/>
    <property type="match status" value="1"/>
</dbReference>
<protein>
    <submittedName>
        <fullName evidence="3">Site-specific integrase</fullName>
    </submittedName>
</protein>
<evidence type="ECO:0000256" key="2">
    <source>
        <dbReference type="ARBA" id="ARBA00023172"/>
    </source>
</evidence>
<dbReference type="Gene3D" id="1.10.443.10">
    <property type="entry name" value="Intergrase catalytic core"/>
    <property type="match status" value="1"/>
</dbReference>
<dbReference type="RefSeq" id="WP_319886456.1">
    <property type="nucleotide sequence ID" value="NZ_JAWZVU010000013.1"/>
</dbReference>
<comment type="caution">
    <text evidence="3">The sequence shown here is derived from an EMBL/GenBank/DDBJ whole genome shotgun (WGS) entry which is preliminary data.</text>
</comment>
<dbReference type="InterPro" id="IPR013762">
    <property type="entry name" value="Integrase-like_cat_sf"/>
</dbReference>
<evidence type="ECO:0000313" key="3">
    <source>
        <dbReference type="EMBL" id="MDX7719275.1"/>
    </source>
</evidence>
<organism evidence="3 4">
    <name type="scientific">Aeromonas caviae</name>
    <name type="common">Aeromonas punctata</name>
    <dbReference type="NCBI Taxonomy" id="648"/>
    <lineage>
        <taxon>Bacteria</taxon>
        <taxon>Pseudomonadati</taxon>
        <taxon>Pseudomonadota</taxon>
        <taxon>Gammaproteobacteria</taxon>
        <taxon>Aeromonadales</taxon>
        <taxon>Aeromonadaceae</taxon>
        <taxon>Aeromonas</taxon>
    </lineage>
</organism>
<sequence length="349" mass="40397">VFRGDYQSTRKLDLRDATSEAHQIALMLKIKLSSGVALKKGITFKTIANEIVQFYLKRSKPIDTYYISLIKNHLLPYFGEQEIASINDRSVRLFWNKYCETHDAPGKSLANSIHIVLRRILLEAKEQALISSIPDMSNKVETKNIIKGECWEPNQIKTIFDKLTKWQSLSPTNTDRVIFNLYCRFLYLTGIRTGNEALGVRWDDLKTEKDYYLKVRKGKMEGTIKEGREMIISRSGQESKVIIEVMSPLAKIQGFEKISEAKAKAPSQCLFELKRPAEIWRSFADEMEVEGTLYWFRHTYITNEILRGEPLAHIAAQVGNSVKMIERHYSHATMRRIRTAELDRNKKDK</sequence>
<dbReference type="EMBL" id="JAWZVU010000013">
    <property type="protein sequence ID" value="MDX7719275.1"/>
    <property type="molecule type" value="Genomic_DNA"/>
</dbReference>
<name>A0AAW9ERX0_AERCA</name>
<evidence type="ECO:0000256" key="1">
    <source>
        <dbReference type="ARBA" id="ARBA00023125"/>
    </source>
</evidence>
<dbReference type="GO" id="GO:0006310">
    <property type="term" value="P:DNA recombination"/>
    <property type="evidence" value="ECO:0007669"/>
    <property type="project" value="UniProtKB-KW"/>
</dbReference>
<keyword evidence="2" id="KW-0233">DNA recombination</keyword>
<feature type="non-terminal residue" evidence="3">
    <location>
        <position position="1"/>
    </location>
</feature>
<keyword evidence="1" id="KW-0238">DNA-binding</keyword>